<protein>
    <recommendedName>
        <fullName evidence="1">Rhodanese domain-containing protein</fullName>
    </recommendedName>
</protein>
<reference evidence="2 3" key="1">
    <citation type="submission" date="2020-03" db="EMBL/GenBank/DDBJ databases">
        <title>Whole genome shotgun sequence of Phytohabitans suffuscus NBRC 105367.</title>
        <authorList>
            <person name="Komaki H."/>
            <person name="Tamura T."/>
        </authorList>
    </citation>
    <scope>NUCLEOTIDE SEQUENCE [LARGE SCALE GENOMIC DNA]</scope>
    <source>
        <strain evidence="2 3">NBRC 105367</strain>
    </source>
</reference>
<dbReference type="KEGG" id="psuu:Psuf_077430"/>
<reference evidence="2 3" key="2">
    <citation type="submission" date="2020-03" db="EMBL/GenBank/DDBJ databases">
        <authorList>
            <person name="Ichikawa N."/>
            <person name="Kimura A."/>
            <person name="Kitahashi Y."/>
            <person name="Uohara A."/>
        </authorList>
    </citation>
    <scope>NUCLEOTIDE SEQUENCE [LARGE SCALE GENOMIC DNA]</scope>
    <source>
        <strain evidence="2 3">NBRC 105367</strain>
    </source>
</reference>
<dbReference type="SMART" id="SM00450">
    <property type="entry name" value="RHOD"/>
    <property type="match status" value="1"/>
</dbReference>
<dbReference type="Gene3D" id="3.40.250.10">
    <property type="entry name" value="Rhodanese-like domain"/>
    <property type="match status" value="1"/>
</dbReference>
<dbReference type="RefSeq" id="WP_332108167.1">
    <property type="nucleotide sequence ID" value="NZ_AP022871.1"/>
</dbReference>
<feature type="domain" description="Rhodanese" evidence="1">
    <location>
        <begin position="45"/>
        <end position="143"/>
    </location>
</feature>
<keyword evidence="3" id="KW-1185">Reference proteome</keyword>
<gene>
    <name evidence="2" type="ORF">Psuf_077430</name>
</gene>
<proteinExistence type="predicted"/>
<sequence>MRTTLSCPAVRPDRAPAGSRGIDEILAEARSRLRRLEPEEAHLAYRRGAPLVDIRPAAQRAANGEIPGALIVERNVLEWRFDPRSAARLPVAGRYDLPVIVFCQEGYTSSLAAAALQDLGLHRATDVTGGFAAWRLAGLPAFGPADVYAHLRPSGGAASAVSHR</sequence>
<dbReference type="InterPro" id="IPR036873">
    <property type="entry name" value="Rhodanese-like_dom_sf"/>
</dbReference>
<dbReference type="SUPFAM" id="SSF52821">
    <property type="entry name" value="Rhodanese/Cell cycle control phosphatase"/>
    <property type="match status" value="1"/>
</dbReference>
<accession>A0A6F8YW91</accession>
<evidence type="ECO:0000313" key="3">
    <source>
        <dbReference type="Proteomes" id="UP000503011"/>
    </source>
</evidence>
<dbReference type="EMBL" id="AP022871">
    <property type="protein sequence ID" value="BCB90430.1"/>
    <property type="molecule type" value="Genomic_DNA"/>
</dbReference>
<evidence type="ECO:0000313" key="2">
    <source>
        <dbReference type="EMBL" id="BCB90430.1"/>
    </source>
</evidence>
<dbReference type="InterPro" id="IPR001763">
    <property type="entry name" value="Rhodanese-like_dom"/>
</dbReference>
<evidence type="ECO:0000259" key="1">
    <source>
        <dbReference type="PROSITE" id="PS50206"/>
    </source>
</evidence>
<dbReference type="AlphaFoldDB" id="A0A6F8YW91"/>
<dbReference type="Pfam" id="PF00581">
    <property type="entry name" value="Rhodanese"/>
    <property type="match status" value="1"/>
</dbReference>
<dbReference type="PROSITE" id="PS50206">
    <property type="entry name" value="RHODANESE_3"/>
    <property type="match status" value="1"/>
</dbReference>
<organism evidence="2 3">
    <name type="scientific">Phytohabitans suffuscus</name>
    <dbReference type="NCBI Taxonomy" id="624315"/>
    <lineage>
        <taxon>Bacteria</taxon>
        <taxon>Bacillati</taxon>
        <taxon>Actinomycetota</taxon>
        <taxon>Actinomycetes</taxon>
        <taxon>Micromonosporales</taxon>
        <taxon>Micromonosporaceae</taxon>
    </lineage>
</organism>
<name>A0A6F8YW91_9ACTN</name>
<dbReference type="Proteomes" id="UP000503011">
    <property type="component" value="Chromosome"/>
</dbReference>